<evidence type="ECO:0000313" key="1">
    <source>
        <dbReference type="EMBL" id="KAF6135911.1"/>
    </source>
</evidence>
<proteinExistence type="predicted"/>
<dbReference type="EMBL" id="JACGCM010002768">
    <property type="protein sequence ID" value="KAF6135911.1"/>
    <property type="molecule type" value="Genomic_DNA"/>
</dbReference>
<dbReference type="Proteomes" id="UP000541444">
    <property type="component" value="Unassembled WGS sequence"/>
</dbReference>
<gene>
    <name evidence="1" type="ORF">GIB67_006803</name>
</gene>
<dbReference type="OrthoDB" id="312015at2759"/>
<keyword evidence="2" id="KW-1185">Reference proteome</keyword>
<organism evidence="1 2">
    <name type="scientific">Kingdonia uniflora</name>
    <dbReference type="NCBI Taxonomy" id="39325"/>
    <lineage>
        <taxon>Eukaryota</taxon>
        <taxon>Viridiplantae</taxon>
        <taxon>Streptophyta</taxon>
        <taxon>Embryophyta</taxon>
        <taxon>Tracheophyta</taxon>
        <taxon>Spermatophyta</taxon>
        <taxon>Magnoliopsida</taxon>
        <taxon>Ranunculales</taxon>
        <taxon>Circaeasteraceae</taxon>
        <taxon>Kingdonia</taxon>
    </lineage>
</organism>
<dbReference type="PANTHER" id="PTHR47057:SF1">
    <property type="entry name" value="AFADIN_ALPHA-ACTININ-BINDING PROTEIN"/>
    <property type="match status" value="1"/>
</dbReference>
<dbReference type="PANTHER" id="PTHR47057">
    <property type="entry name" value="AFADIN/ALPHA-ACTININ-BINDING"/>
    <property type="match status" value="1"/>
</dbReference>
<name>A0A7J7KZW4_9MAGN</name>
<reference evidence="1 2" key="1">
    <citation type="journal article" date="2020" name="IScience">
        <title>Genome Sequencing of the Endangered Kingdonia uniflora (Circaeasteraceae, Ranunculales) Reveals Potential Mechanisms of Evolutionary Specialization.</title>
        <authorList>
            <person name="Sun Y."/>
            <person name="Deng T."/>
            <person name="Zhang A."/>
            <person name="Moore M.J."/>
            <person name="Landis J.B."/>
            <person name="Lin N."/>
            <person name="Zhang H."/>
            <person name="Zhang X."/>
            <person name="Huang J."/>
            <person name="Zhang X."/>
            <person name="Sun H."/>
            <person name="Wang H."/>
        </authorList>
    </citation>
    <scope>NUCLEOTIDE SEQUENCE [LARGE SCALE GENOMIC DNA]</scope>
    <source>
        <strain evidence="1">TB1705</strain>
        <tissue evidence="1">Leaf</tissue>
    </source>
</reference>
<evidence type="ECO:0000313" key="2">
    <source>
        <dbReference type="Proteomes" id="UP000541444"/>
    </source>
</evidence>
<dbReference type="AlphaFoldDB" id="A0A7J7KZW4"/>
<comment type="caution">
    <text evidence="1">The sequence shown here is derived from an EMBL/GenBank/DDBJ whole genome shotgun (WGS) entry which is preliminary data.</text>
</comment>
<feature type="non-terminal residue" evidence="1">
    <location>
        <position position="1"/>
    </location>
</feature>
<sequence length="51" mass="6063">EKLNQVLMEKKESKSGMEILNLFKKEGRPRGTWNGKKADRDEYLIHVLTFR</sequence>
<protein>
    <submittedName>
        <fullName evidence="1">Uncharacterized protein</fullName>
    </submittedName>
</protein>
<accession>A0A7J7KZW4</accession>